<evidence type="ECO:0000313" key="1">
    <source>
        <dbReference type="EMBL" id="KAI3357998.1"/>
    </source>
</evidence>
<accession>A0ACB8VU02</accession>
<protein>
    <submittedName>
        <fullName evidence="1">Uncharacterized protein</fullName>
    </submittedName>
</protein>
<comment type="caution">
    <text evidence="1">The sequence shown here is derived from an EMBL/GenBank/DDBJ whole genome shotgun (WGS) entry which is preliminary data.</text>
</comment>
<sequence>MAASIPSIGKVLCRLSPSILHPLLQYQSCLQRVPVRTTPSHFFCKAAALQADKAVEDLSRYKDRPWDYLESEEYIERYGTDPVWAGYRRNHKGAIPPQKTRKTCIRGDKICGNPCPICRDPNVIVHHQNVKLLQQFISPHTGMVYDPTQTGVCMKQQKKLNEAINTARDHGLLPFEIPYVEFSGEDYSNSHDAVGSTPPPQSLTSGGNWYNWYGEIKPDENEVAKIKKTYKAYLK</sequence>
<dbReference type="Proteomes" id="UP000831701">
    <property type="component" value="Chromosome 18"/>
</dbReference>
<reference evidence="1" key="1">
    <citation type="submission" date="2022-04" db="EMBL/GenBank/DDBJ databases">
        <title>Jade perch genome.</title>
        <authorList>
            <person name="Chao B."/>
        </authorList>
    </citation>
    <scope>NUCLEOTIDE SEQUENCE</scope>
    <source>
        <strain evidence="1">CB-2022</strain>
    </source>
</reference>
<name>A0ACB8VU02_9TELE</name>
<evidence type="ECO:0000313" key="2">
    <source>
        <dbReference type="Proteomes" id="UP000831701"/>
    </source>
</evidence>
<organism evidence="1 2">
    <name type="scientific">Scortum barcoo</name>
    <name type="common">barcoo grunter</name>
    <dbReference type="NCBI Taxonomy" id="214431"/>
    <lineage>
        <taxon>Eukaryota</taxon>
        <taxon>Metazoa</taxon>
        <taxon>Chordata</taxon>
        <taxon>Craniata</taxon>
        <taxon>Vertebrata</taxon>
        <taxon>Euteleostomi</taxon>
        <taxon>Actinopterygii</taxon>
        <taxon>Neopterygii</taxon>
        <taxon>Teleostei</taxon>
        <taxon>Neoteleostei</taxon>
        <taxon>Acanthomorphata</taxon>
        <taxon>Eupercaria</taxon>
        <taxon>Centrarchiformes</taxon>
        <taxon>Terapontoidei</taxon>
        <taxon>Terapontidae</taxon>
        <taxon>Scortum</taxon>
    </lineage>
</organism>
<dbReference type="EMBL" id="CM041548">
    <property type="protein sequence ID" value="KAI3357998.1"/>
    <property type="molecule type" value="Genomic_DNA"/>
</dbReference>
<proteinExistence type="predicted"/>
<gene>
    <name evidence="1" type="ORF">L3Q82_002961</name>
</gene>
<keyword evidence="2" id="KW-1185">Reference proteome</keyword>